<dbReference type="InterPro" id="IPR006143">
    <property type="entry name" value="RND_pump_MFP"/>
</dbReference>
<evidence type="ECO:0000259" key="4">
    <source>
        <dbReference type="Pfam" id="PF25973"/>
    </source>
</evidence>
<dbReference type="Proteomes" id="UP000190541">
    <property type="component" value="Unassembled WGS sequence"/>
</dbReference>
<dbReference type="Gene3D" id="1.10.287.470">
    <property type="entry name" value="Helix hairpin bin"/>
    <property type="match status" value="1"/>
</dbReference>
<accession>A0A1T5FE17</accession>
<gene>
    <name evidence="6" type="ORF">SAMN05660226_03927</name>
</gene>
<sequence length="367" mass="39708">MKRVIITIIVVVGVLALIGWVLSNNKKENEAKTAVVAETGGAIVVKAAKVNRQPITLDFSANGTFAANQDLTLLSEVSGRVTRILVKEGARVSRGQVLAVVDPEILSLDKQAAEDALQKLKTDYERYKSSFETGGVTRAQLDDIELQLRNAEVKLQQANRRVQDANIKSPINGIINRRDIEVGAYLSPGTELFEIVDLSQLKLKVSANENQVVNLKLGDKVAITSSVFPDKEFNGTVSFIAAKADNTLNYPIEITVDNNTSVQLKAGMYGTANFRFPQQEPTILIPRGAFVGGVNSNRIYVLDADSTARTREVVAGRILGEQVEILRGLEEGETVITSGQINLVDGAKVEAQLDSTADSQSQVSTSN</sequence>
<keyword evidence="7" id="KW-1185">Reference proteome</keyword>
<feature type="domain" description="Multidrug resistance protein MdtA-like C-terminal permuted SH3" evidence="3">
    <location>
        <begin position="283"/>
        <end position="339"/>
    </location>
</feature>
<evidence type="ECO:0000313" key="7">
    <source>
        <dbReference type="Proteomes" id="UP000190541"/>
    </source>
</evidence>
<dbReference type="GO" id="GO:0015562">
    <property type="term" value="F:efflux transmembrane transporter activity"/>
    <property type="evidence" value="ECO:0007669"/>
    <property type="project" value="TreeGrafter"/>
</dbReference>
<evidence type="ECO:0000256" key="2">
    <source>
        <dbReference type="SAM" id="Coils"/>
    </source>
</evidence>
<dbReference type="RefSeq" id="WP_079718540.1">
    <property type="nucleotide sequence ID" value="NZ_FUYS01000015.1"/>
</dbReference>
<organism evidence="6 7">
    <name type="scientific">Parapedobacter luteus</name>
    <dbReference type="NCBI Taxonomy" id="623280"/>
    <lineage>
        <taxon>Bacteria</taxon>
        <taxon>Pseudomonadati</taxon>
        <taxon>Bacteroidota</taxon>
        <taxon>Sphingobacteriia</taxon>
        <taxon>Sphingobacteriales</taxon>
        <taxon>Sphingobacteriaceae</taxon>
        <taxon>Parapedobacter</taxon>
    </lineage>
</organism>
<dbReference type="STRING" id="623280.SAMN05660226_03927"/>
<proteinExistence type="inferred from homology"/>
<dbReference type="OrthoDB" id="9784685at2"/>
<dbReference type="InterPro" id="IPR058647">
    <property type="entry name" value="BSH_CzcB-like"/>
</dbReference>
<dbReference type="Pfam" id="PF25973">
    <property type="entry name" value="BSH_CzcB"/>
    <property type="match status" value="1"/>
</dbReference>
<dbReference type="NCBIfam" id="TIGR01730">
    <property type="entry name" value="RND_mfp"/>
    <property type="match status" value="1"/>
</dbReference>
<comment type="similarity">
    <text evidence="1">Belongs to the membrane fusion protein (MFP) (TC 8.A.1) family.</text>
</comment>
<evidence type="ECO:0000313" key="6">
    <source>
        <dbReference type="EMBL" id="SKB94420.1"/>
    </source>
</evidence>
<dbReference type="PANTHER" id="PTHR30469">
    <property type="entry name" value="MULTIDRUG RESISTANCE PROTEIN MDTA"/>
    <property type="match status" value="1"/>
</dbReference>
<dbReference type="Pfam" id="PF25967">
    <property type="entry name" value="RND-MFP_C"/>
    <property type="match status" value="1"/>
</dbReference>
<feature type="domain" description="CzcB-like barrel-sandwich hybrid" evidence="4">
    <location>
        <begin position="74"/>
        <end position="197"/>
    </location>
</feature>
<dbReference type="SUPFAM" id="SSF111369">
    <property type="entry name" value="HlyD-like secretion proteins"/>
    <property type="match status" value="1"/>
</dbReference>
<feature type="domain" description="YknX-like beta-barrel" evidence="5">
    <location>
        <begin position="204"/>
        <end position="268"/>
    </location>
</feature>
<evidence type="ECO:0000256" key="1">
    <source>
        <dbReference type="ARBA" id="ARBA00009477"/>
    </source>
</evidence>
<reference evidence="6 7" key="1">
    <citation type="submission" date="2017-02" db="EMBL/GenBank/DDBJ databases">
        <authorList>
            <person name="Peterson S.W."/>
        </authorList>
    </citation>
    <scope>NUCLEOTIDE SEQUENCE [LARGE SCALE GENOMIC DNA]</scope>
    <source>
        <strain evidence="6 7">DSM 22899</strain>
    </source>
</reference>
<dbReference type="Gene3D" id="2.40.30.170">
    <property type="match status" value="1"/>
</dbReference>
<dbReference type="Gene3D" id="2.40.50.100">
    <property type="match status" value="1"/>
</dbReference>
<dbReference type="PANTHER" id="PTHR30469:SF15">
    <property type="entry name" value="HLYD FAMILY OF SECRETION PROTEINS"/>
    <property type="match status" value="1"/>
</dbReference>
<dbReference type="EMBL" id="FUYS01000015">
    <property type="protein sequence ID" value="SKB94420.1"/>
    <property type="molecule type" value="Genomic_DNA"/>
</dbReference>
<feature type="coiled-coil region" evidence="2">
    <location>
        <begin position="110"/>
        <end position="168"/>
    </location>
</feature>
<evidence type="ECO:0000259" key="3">
    <source>
        <dbReference type="Pfam" id="PF25967"/>
    </source>
</evidence>
<dbReference type="AlphaFoldDB" id="A0A1T5FE17"/>
<dbReference type="GO" id="GO:1990281">
    <property type="term" value="C:efflux pump complex"/>
    <property type="evidence" value="ECO:0007669"/>
    <property type="project" value="TreeGrafter"/>
</dbReference>
<keyword evidence="2" id="KW-0175">Coiled coil</keyword>
<name>A0A1T5FE17_9SPHI</name>
<evidence type="ECO:0000259" key="5">
    <source>
        <dbReference type="Pfam" id="PF25990"/>
    </source>
</evidence>
<protein>
    <submittedName>
        <fullName evidence="6">RND family efflux transporter, MFP subunit</fullName>
    </submittedName>
</protein>
<dbReference type="InterPro" id="IPR058627">
    <property type="entry name" value="MdtA-like_C"/>
</dbReference>
<dbReference type="Gene3D" id="2.40.420.20">
    <property type="match status" value="1"/>
</dbReference>
<dbReference type="InterPro" id="IPR058636">
    <property type="entry name" value="Beta-barrel_YknX"/>
</dbReference>
<dbReference type="Pfam" id="PF25990">
    <property type="entry name" value="Beta-barrel_YknX"/>
    <property type="match status" value="1"/>
</dbReference>